<keyword evidence="3" id="KW-0732">Signal</keyword>
<evidence type="ECO:0000256" key="1">
    <source>
        <dbReference type="SAM" id="MobiDB-lite"/>
    </source>
</evidence>
<evidence type="ECO:0000256" key="2">
    <source>
        <dbReference type="SAM" id="Phobius"/>
    </source>
</evidence>
<proteinExistence type="predicted"/>
<dbReference type="Proteomes" id="UP001295423">
    <property type="component" value="Unassembled WGS sequence"/>
</dbReference>
<feature type="signal peptide" evidence="3">
    <location>
        <begin position="1"/>
        <end position="25"/>
    </location>
</feature>
<evidence type="ECO:0000256" key="3">
    <source>
        <dbReference type="SAM" id="SignalP"/>
    </source>
</evidence>
<gene>
    <name evidence="4" type="ORF">CYCCA115_LOCUS20402</name>
</gene>
<keyword evidence="2" id="KW-0812">Transmembrane</keyword>
<feature type="region of interest" description="Disordered" evidence="1">
    <location>
        <begin position="223"/>
        <end position="254"/>
    </location>
</feature>
<evidence type="ECO:0000313" key="4">
    <source>
        <dbReference type="EMBL" id="CAJ1963960.1"/>
    </source>
</evidence>
<keyword evidence="5" id="KW-1185">Reference proteome</keyword>
<keyword evidence="2" id="KW-1133">Transmembrane helix</keyword>
<dbReference type="AlphaFoldDB" id="A0AAD2G5X6"/>
<feature type="compositionally biased region" description="Basic residues" evidence="1">
    <location>
        <begin position="231"/>
        <end position="254"/>
    </location>
</feature>
<organism evidence="4 5">
    <name type="scientific">Cylindrotheca closterium</name>
    <dbReference type="NCBI Taxonomy" id="2856"/>
    <lineage>
        <taxon>Eukaryota</taxon>
        <taxon>Sar</taxon>
        <taxon>Stramenopiles</taxon>
        <taxon>Ochrophyta</taxon>
        <taxon>Bacillariophyta</taxon>
        <taxon>Bacillariophyceae</taxon>
        <taxon>Bacillariophycidae</taxon>
        <taxon>Bacillariales</taxon>
        <taxon>Bacillariaceae</taxon>
        <taxon>Cylindrotheca</taxon>
    </lineage>
</organism>
<keyword evidence="2" id="KW-0472">Membrane</keyword>
<name>A0AAD2G5X6_9STRA</name>
<accession>A0AAD2G5X6</accession>
<feature type="transmembrane region" description="Helical" evidence="2">
    <location>
        <begin position="90"/>
        <end position="114"/>
    </location>
</feature>
<feature type="region of interest" description="Disordered" evidence="1">
    <location>
        <begin position="135"/>
        <end position="191"/>
    </location>
</feature>
<feature type="compositionally biased region" description="Polar residues" evidence="1">
    <location>
        <begin position="168"/>
        <end position="184"/>
    </location>
</feature>
<feature type="compositionally biased region" description="Basic residues" evidence="1">
    <location>
        <begin position="148"/>
        <end position="157"/>
    </location>
</feature>
<protein>
    <submittedName>
        <fullName evidence="4">Uncharacterized protein</fullName>
    </submittedName>
</protein>
<dbReference type="EMBL" id="CAKOGP040002169">
    <property type="protein sequence ID" value="CAJ1963960.1"/>
    <property type="molecule type" value="Genomic_DNA"/>
</dbReference>
<evidence type="ECO:0000313" key="5">
    <source>
        <dbReference type="Proteomes" id="UP001295423"/>
    </source>
</evidence>
<sequence length="254" mass="29619">MMKTTSSLLVSFCLLLIQDVKETQGRYLEQNENNNGNYNGNNNNNNGFQYEQYKNDLSYKWGNASAQVGEDLDGMWHTTPSEWGDEYWEVLIGIIGVALAATFCFMLICCTPCCCSYDDEPRYVATQEEYDARRRMKQPILDQEGRPHGSRTRRVSGSKRGTAADPDVQNSTQHTSTEDPPTSRNDPKKRRRRTLWEETIVVWKDFFRNGLYVPDDTMSHYTREAKEEQRRRRSRSASRRKRSLSRNKRRGEMV</sequence>
<reference evidence="4" key="1">
    <citation type="submission" date="2023-08" db="EMBL/GenBank/DDBJ databases">
        <authorList>
            <person name="Audoor S."/>
            <person name="Bilcke G."/>
        </authorList>
    </citation>
    <scope>NUCLEOTIDE SEQUENCE</scope>
</reference>
<comment type="caution">
    <text evidence="4">The sequence shown here is derived from an EMBL/GenBank/DDBJ whole genome shotgun (WGS) entry which is preliminary data.</text>
</comment>
<feature type="chain" id="PRO_5042072573" evidence="3">
    <location>
        <begin position="26"/>
        <end position="254"/>
    </location>
</feature>